<accession>A0A1D8NK03</accession>
<protein>
    <submittedName>
        <fullName evidence="1">Uncharacterized protein</fullName>
    </submittedName>
</protein>
<dbReference type="KEGG" id="yli:2912718"/>
<dbReference type="VEuPathDB" id="FungiDB:YALI1_E30311g"/>
<name>A0A1D8NK03_YARLL</name>
<dbReference type="GeneID" id="2912718"/>
<dbReference type="Proteomes" id="UP000182444">
    <property type="component" value="Chromosome 1E"/>
</dbReference>
<evidence type="ECO:0000313" key="1">
    <source>
        <dbReference type="EMBL" id="AOW05953.1"/>
    </source>
</evidence>
<dbReference type="VEuPathDB" id="FungiDB:YALI0_E25443g"/>
<gene>
    <name evidence="1" type="ORF">YALI1_E30311g</name>
</gene>
<evidence type="ECO:0000313" key="2">
    <source>
        <dbReference type="Proteomes" id="UP000182444"/>
    </source>
</evidence>
<organism evidence="1 2">
    <name type="scientific">Yarrowia lipolytica</name>
    <name type="common">Candida lipolytica</name>
    <dbReference type="NCBI Taxonomy" id="4952"/>
    <lineage>
        <taxon>Eukaryota</taxon>
        <taxon>Fungi</taxon>
        <taxon>Dikarya</taxon>
        <taxon>Ascomycota</taxon>
        <taxon>Saccharomycotina</taxon>
        <taxon>Dipodascomycetes</taxon>
        <taxon>Dipodascales</taxon>
        <taxon>Dipodascales incertae sedis</taxon>
        <taxon>Yarrowia</taxon>
    </lineage>
</organism>
<proteinExistence type="predicted"/>
<reference evidence="1 2" key="1">
    <citation type="journal article" date="2016" name="PLoS ONE">
        <title>Sequence Assembly of Yarrowia lipolytica Strain W29/CLIB89 Shows Transposable Element Diversity.</title>
        <authorList>
            <person name="Magnan C."/>
            <person name="Yu J."/>
            <person name="Chang I."/>
            <person name="Jahn E."/>
            <person name="Kanomata Y."/>
            <person name="Wu J."/>
            <person name="Zeller M."/>
            <person name="Oakes M."/>
            <person name="Baldi P."/>
            <person name="Sandmeyer S."/>
        </authorList>
    </citation>
    <scope>NUCLEOTIDE SEQUENCE [LARGE SCALE GENOMIC DNA]</scope>
    <source>
        <strain evidence="2">CLIB89(W29)</strain>
    </source>
</reference>
<dbReference type="OrthoDB" id="10318385at2759"/>
<dbReference type="AlphaFoldDB" id="A0A1D8NK03"/>
<sequence length="154" mass="16511">MLFKSLSILTAATAALAADQYTLKAAIGPGATGLKPLQLHGNNIVYGLTTGYSDFRAEDDGNTIKLIAQGFPGLSLDVAQDGELIFKSPPEPKEGFSFKGDGLVKDFEFNDSQEFYSCIDETVGPLHPPIVYVKTGDKYGCKNPVKFTIAATKE</sequence>
<dbReference type="RefSeq" id="XP_504387.1">
    <property type="nucleotide sequence ID" value="XM_504387.3"/>
</dbReference>
<dbReference type="EMBL" id="CP017557">
    <property type="protein sequence ID" value="AOW05953.1"/>
    <property type="molecule type" value="Genomic_DNA"/>
</dbReference>